<evidence type="ECO:0000313" key="1">
    <source>
        <dbReference type="EMBL" id="MBW0479268.1"/>
    </source>
</evidence>
<gene>
    <name evidence="1" type="ORF">O181_018983</name>
</gene>
<keyword evidence="2" id="KW-1185">Reference proteome</keyword>
<proteinExistence type="predicted"/>
<accession>A0A9Q3C8U4</accession>
<organism evidence="1 2">
    <name type="scientific">Austropuccinia psidii MF-1</name>
    <dbReference type="NCBI Taxonomy" id="1389203"/>
    <lineage>
        <taxon>Eukaryota</taxon>
        <taxon>Fungi</taxon>
        <taxon>Dikarya</taxon>
        <taxon>Basidiomycota</taxon>
        <taxon>Pucciniomycotina</taxon>
        <taxon>Pucciniomycetes</taxon>
        <taxon>Pucciniales</taxon>
        <taxon>Sphaerophragmiaceae</taxon>
        <taxon>Austropuccinia</taxon>
    </lineage>
</organism>
<dbReference type="EMBL" id="AVOT02005514">
    <property type="protein sequence ID" value="MBW0479268.1"/>
    <property type="molecule type" value="Genomic_DNA"/>
</dbReference>
<evidence type="ECO:0000313" key="2">
    <source>
        <dbReference type="Proteomes" id="UP000765509"/>
    </source>
</evidence>
<protein>
    <submittedName>
        <fullName evidence="1">Uncharacterized protein</fullName>
    </submittedName>
</protein>
<sequence length="117" mass="13712">MRNVGLSIRKRSQPKKIGKSTIYDGFHLYHEQGHCERTEKTGRYLILNKEENGVLDKSITEKNLVTLAKGVVVISKGIEHQKHHKKTPQPSKKKMFFNKKLYEEPIDFQNHMDFFSQ</sequence>
<reference evidence="1" key="1">
    <citation type="submission" date="2021-03" db="EMBL/GenBank/DDBJ databases">
        <title>Draft genome sequence of rust myrtle Austropuccinia psidii MF-1, a brazilian biotype.</title>
        <authorList>
            <person name="Quecine M.C."/>
            <person name="Pachon D.M.R."/>
            <person name="Bonatelli M.L."/>
            <person name="Correr F.H."/>
            <person name="Franceschini L.M."/>
            <person name="Leite T.F."/>
            <person name="Margarido G.R.A."/>
            <person name="Almeida C.A."/>
            <person name="Ferrarezi J.A."/>
            <person name="Labate C.A."/>
        </authorList>
    </citation>
    <scope>NUCLEOTIDE SEQUENCE</scope>
    <source>
        <strain evidence="1">MF-1</strain>
    </source>
</reference>
<comment type="caution">
    <text evidence="1">The sequence shown here is derived from an EMBL/GenBank/DDBJ whole genome shotgun (WGS) entry which is preliminary data.</text>
</comment>
<dbReference type="AlphaFoldDB" id="A0A9Q3C8U4"/>
<name>A0A9Q3C8U4_9BASI</name>
<dbReference type="Proteomes" id="UP000765509">
    <property type="component" value="Unassembled WGS sequence"/>
</dbReference>